<comment type="caution">
    <text evidence="1">The sequence shown here is derived from an EMBL/GenBank/DDBJ whole genome shotgun (WGS) entry which is preliminary data.</text>
</comment>
<name>A0AAN8M4D4_9TELE</name>
<reference evidence="1 2" key="1">
    <citation type="submission" date="2021-04" db="EMBL/GenBank/DDBJ databases">
        <authorList>
            <person name="De Guttry C."/>
            <person name="Zahm M."/>
            <person name="Klopp C."/>
            <person name="Cabau C."/>
            <person name="Louis A."/>
            <person name="Berthelot C."/>
            <person name="Parey E."/>
            <person name="Roest Crollius H."/>
            <person name="Montfort J."/>
            <person name="Robinson-Rechavi M."/>
            <person name="Bucao C."/>
            <person name="Bouchez O."/>
            <person name="Gislard M."/>
            <person name="Lluch J."/>
            <person name="Milhes M."/>
            <person name="Lampietro C."/>
            <person name="Lopez Roques C."/>
            <person name="Donnadieu C."/>
            <person name="Braasch I."/>
            <person name="Desvignes T."/>
            <person name="Postlethwait J."/>
            <person name="Bobe J."/>
            <person name="Wedekind C."/>
            <person name="Guiguen Y."/>
        </authorList>
    </citation>
    <scope>NUCLEOTIDE SEQUENCE [LARGE SCALE GENOMIC DNA]</scope>
    <source>
        <strain evidence="1">Cs_M1</strain>
        <tissue evidence="1">Blood</tissue>
    </source>
</reference>
<accession>A0AAN8M4D4</accession>
<dbReference type="AlphaFoldDB" id="A0AAN8M4D4"/>
<dbReference type="EMBL" id="JAGTTL010000003">
    <property type="protein sequence ID" value="KAK6324433.1"/>
    <property type="molecule type" value="Genomic_DNA"/>
</dbReference>
<protein>
    <submittedName>
        <fullName evidence="1">Uncharacterized protein</fullName>
    </submittedName>
</protein>
<evidence type="ECO:0000313" key="2">
    <source>
        <dbReference type="Proteomes" id="UP001356427"/>
    </source>
</evidence>
<sequence>MYCIRIVNMYCIRIVNMYCIRIVSMYCIRIVNMYCDVIGIYLLYLHTHCECVRENGSENLAFALVEMYCM</sequence>
<organism evidence="1 2">
    <name type="scientific">Coregonus suidteri</name>
    <dbReference type="NCBI Taxonomy" id="861788"/>
    <lineage>
        <taxon>Eukaryota</taxon>
        <taxon>Metazoa</taxon>
        <taxon>Chordata</taxon>
        <taxon>Craniata</taxon>
        <taxon>Vertebrata</taxon>
        <taxon>Euteleostomi</taxon>
        <taxon>Actinopterygii</taxon>
        <taxon>Neopterygii</taxon>
        <taxon>Teleostei</taxon>
        <taxon>Protacanthopterygii</taxon>
        <taxon>Salmoniformes</taxon>
        <taxon>Salmonidae</taxon>
        <taxon>Coregoninae</taxon>
        <taxon>Coregonus</taxon>
    </lineage>
</organism>
<feature type="non-terminal residue" evidence="1">
    <location>
        <position position="70"/>
    </location>
</feature>
<keyword evidence="2" id="KW-1185">Reference proteome</keyword>
<dbReference type="Proteomes" id="UP001356427">
    <property type="component" value="Unassembled WGS sequence"/>
</dbReference>
<evidence type="ECO:0000313" key="1">
    <source>
        <dbReference type="EMBL" id="KAK6324433.1"/>
    </source>
</evidence>
<gene>
    <name evidence="1" type="ORF">J4Q44_G00037750</name>
</gene>
<proteinExistence type="predicted"/>